<keyword evidence="6 8" id="KW-1133">Transmembrane helix</keyword>
<feature type="transmembrane region" description="Helical" evidence="8">
    <location>
        <begin position="96"/>
        <end position="112"/>
    </location>
</feature>
<keyword evidence="4 8" id="KW-1003">Cell membrane</keyword>
<keyword evidence="12" id="KW-1185">Reference proteome</keyword>
<evidence type="ECO:0000256" key="3">
    <source>
        <dbReference type="ARBA" id="ARBA00011489"/>
    </source>
</evidence>
<evidence type="ECO:0000256" key="4">
    <source>
        <dbReference type="ARBA" id="ARBA00022475"/>
    </source>
</evidence>
<organism evidence="11 12">
    <name type="scientific">Panicum miliaceum</name>
    <name type="common">Proso millet</name>
    <name type="synonym">Broomcorn millet</name>
    <dbReference type="NCBI Taxonomy" id="4540"/>
    <lineage>
        <taxon>Eukaryota</taxon>
        <taxon>Viridiplantae</taxon>
        <taxon>Streptophyta</taxon>
        <taxon>Embryophyta</taxon>
        <taxon>Tracheophyta</taxon>
        <taxon>Spermatophyta</taxon>
        <taxon>Magnoliopsida</taxon>
        <taxon>Liliopsida</taxon>
        <taxon>Poales</taxon>
        <taxon>Poaceae</taxon>
        <taxon>PACMAD clade</taxon>
        <taxon>Panicoideae</taxon>
        <taxon>Panicodae</taxon>
        <taxon>Paniceae</taxon>
        <taxon>Panicinae</taxon>
        <taxon>Panicum</taxon>
        <taxon>Panicum sect. Panicum</taxon>
    </lineage>
</organism>
<evidence type="ECO:0000313" key="11">
    <source>
        <dbReference type="EMBL" id="RLN38621.1"/>
    </source>
</evidence>
<comment type="subunit">
    <text evidence="3 8">Homodimer and heterodimers.</text>
</comment>
<feature type="domain" description="Casparian strip membrane protein" evidence="10">
    <location>
        <begin position="57"/>
        <end position="144"/>
    </location>
</feature>
<sequence>MAMVTTDAAAATTTAAMEKPPDAEKPDYAPYNGNSTADGGGGVVDSVVARWRREDMLDKSPLALHAAAAVFAFVALVLVASNQHGDWMQFDRYQEYKYLLAIAALAFLYSLAQAAQHALRMRGGVDPVAAPSGRLLDFVGDQAIGSPNPLTARWAPLFSFVSHLRSGRGKATPHPRTAEAEGTHGQATHAAGTSVAAAVVARRGAVEALFVRVRLIVLVAVAPAMGAIAGLLLLSALLSFSATRRALPLSSSTGMAGVADAASRRFAVKSRSAMPSRRCSSSRGESAAAASPRGDEAFCCTLVGWAAAPLGRPRLRALPDGLPARLRRCSL</sequence>
<evidence type="ECO:0000259" key="10">
    <source>
        <dbReference type="Pfam" id="PF04535"/>
    </source>
</evidence>
<comment type="similarity">
    <text evidence="2 8">Belongs to the Casparian strip membrane proteins (CASP) family.</text>
</comment>
<dbReference type="InterPro" id="IPR006702">
    <property type="entry name" value="CASP_dom"/>
</dbReference>
<comment type="caution">
    <text evidence="11">The sequence shown here is derived from an EMBL/GenBank/DDBJ whole genome shotgun (WGS) entry which is preliminary data.</text>
</comment>
<evidence type="ECO:0000256" key="9">
    <source>
        <dbReference type="SAM" id="MobiDB-lite"/>
    </source>
</evidence>
<dbReference type="PANTHER" id="PTHR33573:SF54">
    <property type="entry name" value="CASP-LIKE PROTEIN 4B2"/>
    <property type="match status" value="1"/>
</dbReference>
<evidence type="ECO:0000256" key="8">
    <source>
        <dbReference type="RuleBase" id="RU361233"/>
    </source>
</evidence>
<comment type="caution">
    <text evidence="8">Lacks conserved residue(s) required for the propagation of feature annotation.</text>
</comment>
<reference evidence="12" key="1">
    <citation type="journal article" date="2019" name="Nat. Commun.">
        <title>The genome of broomcorn millet.</title>
        <authorList>
            <person name="Zou C."/>
            <person name="Miki D."/>
            <person name="Li D."/>
            <person name="Tang Q."/>
            <person name="Xiao L."/>
            <person name="Rajput S."/>
            <person name="Deng P."/>
            <person name="Jia W."/>
            <person name="Huang R."/>
            <person name="Zhang M."/>
            <person name="Sun Y."/>
            <person name="Hu J."/>
            <person name="Fu X."/>
            <person name="Schnable P.S."/>
            <person name="Li F."/>
            <person name="Zhang H."/>
            <person name="Feng B."/>
            <person name="Zhu X."/>
            <person name="Liu R."/>
            <person name="Schnable J.C."/>
            <person name="Zhu J.-K."/>
            <person name="Zhang H."/>
        </authorList>
    </citation>
    <scope>NUCLEOTIDE SEQUENCE [LARGE SCALE GENOMIC DNA]</scope>
</reference>
<name>A0A3L6TGX8_PANMI</name>
<evidence type="ECO:0000313" key="12">
    <source>
        <dbReference type="Proteomes" id="UP000275267"/>
    </source>
</evidence>
<keyword evidence="7 8" id="KW-0472">Membrane</keyword>
<dbReference type="Pfam" id="PF04535">
    <property type="entry name" value="CASP_dom"/>
    <property type="match status" value="1"/>
</dbReference>
<feature type="region of interest" description="Disordered" evidence="9">
    <location>
        <begin position="168"/>
        <end position="187"/>
    </location>
</feature>
<accession>A0A3L6TGX8</accession>
<evidence type="ECO:0000256" key="5">
    <source>
        <dbReference type="ARBA" id="ARBA00022692"/>
    </source>
</evidence>
<evidence type="ECO:0000256" key="6">
    <source>
        <dbReference type="ARBA" id="ARBA00022989"/>
    </source>
</evidence>
<proteinExistence type="inferred from homology"/>
<evidence type="ECO:0000256" key="7">
    <source>
        <dbReference type="ARBA" id="ARBA00023136"/>
    </source>
</evidence>
<feature type="transmembrane region" description="Helical" evidence="8">
    <location>
        <begin position="215"/>
        <end position="240"/>
    </location>
</feature>
<feature type="region of interest" description="Disordered" evidence="9">
    <location>
        <begin position="1"/>
        <end position="37"/>
    </location>
</feature>
<dbReference type="GO" id="GO:0005886">
    <property type="term" value="C:plasma membrane"/>
    <property type="evidence" value="ECO:0007669"/>
    <property type="project" value="UniProtKB-SubCell"/>
</dbReference>
<gene>
    <name evidence="11" type="ORF">C2845_PM01G12250</name>
</gene>
<feature type="compositionally biased region" description="Low complexity" evidence="9">
    <location>
        <begin position="1"/>
        <end position="17"/>
    </location>
</feature>
<dbReference type="PANTHER" id="PTHR33573">
    <property type="entry name" value="CASP-LIKE PROTEIN 4A4"/>
    <property type="match status" value="1"/>
</dbReference>
<dbReference type="EMBL" id="PQIB02000001">
    <property type="protein sequence ID" value="RLN38621.1"/>
    <property type="molecule type" value="Genomic_DNA"/>
</dbReference>
<evidence type="ECO:0000256" key="2">
    <source>
        <dbReference type="ARBA" id="ARBA00007651"/>
    </source>
</evidence>
<protein>
    <recommendedName>
        <fullName evidence="8">CASP-like protein</fullName>
    </recommendedName>
</protein>
<comment type="subcellular location">
    <subcellularLocation>
        <location evidence="1 8">Cell membrane</location>
        <topology evidence="1 8">Multi-pass membrane protein</topology>
    </subcellularLocation>
</comment>
<dbReference type="STRING" id="4540.A0A3L6TGX8"/>
<evidence type="ECO:0000256" key="1">
    <source>
        <dbReference type="ARBA" id="ARBA00004651"/>
    </source>
</evidence>
<keyword evidence="5 8" id="KW-0812">Transmembrane</keyword>
<feature type="transmembrane region" description="Helical" evidence="8">
    <location>
        <begin position="62"/>
        <end position="81"/>
    </location>
</feature>
<dbReference type="Proteomes" id="UP000275267">
    <property type="component" value="Unassembled WGS sequence"/>
</dbReference>
<dbReference type="AlphaFoldDB" id="A0A3L6TGX8"/>